<dbReference type="Proteomes" id="UP000265515">
    <property type="component" value="Unassembled WGS sequence"/>
</dbReference>
<keyword evidence="3" id="KW-1185">Reference proteome</keyword>
<evidence type="ECO:0000313" key="2">
    <source>
        <dbReference type="EMBL" id="GBG86359.1"/>
    </source>
</evidence>
<name>A0A388LVU0_CHABU</name>
<feature type="region of interest" description="Disordered" evidence="1">
    <location>
        <begin position="1"/>
        <end position="57"/>
    </location>
</feature>
<dbReference type="AlphaFoldDB" id="A0A388LVU0"/>
<gene>
    <name evidence="2" type="ORF">CBR_g41354</name>
</gene>
<comment type="caution">
    <text evidence="2">The sequence shown here is derived from an EMBL/GenBank/DDBJ whole genome shotgun (WGS) entry which is preliminary data.</text>
</comment>
<organism evidence="2 3">
    <name type="scientific">Chara braunii</name>
    <name type="common">Braun's stonewort</name>
    <dbReference type="NCBI Taxonomy" id="69332"/>
    <lineage>
        <taxon>Eukaryota</taxon>
        <taxon>Viridiplantae</taxon>
        <taxon>Streptophyta</taxon>
        <taxon>Charophyceae</taxon>
        <taxon>Charales</taxon>
        <taxon>Characeae</taxon>
        <taxon>Chara</taxon>
    </lineage>
</organism>
<accession>A0A388LVU0</accession>
<dbReference type="EMBL" id="BFEA01000561">
    <property type="protein sequence ID" value="GBG86359.1"/>
    <property type="molecule type" value="Genomic_DNA"/>
</dbReference>
<dbReference type="STRING" id="69332.A0A388LVU0"/>
<evidence type="ECO:0000256" key="1">
    <source>
        <dbReference type="SAM" id="MobiDB-lite"/>
    </source>
</evidence>
<protein>
    <submittedName>
        <fullName evidence="2">Uncharacterized protein</fullName>
    </submittedName>
</protein>
<reference evidence="2 3" key="1">
    <citation type="journal article" date="2018" name="Cell">
        <title>The Chara Genome: Secondary Complexity and Implications for Plant Terrestrialization.</title>
        <authorList>
            <person name="Nishiyama T."/>
            <person name="Sakayama H."/>
            <person name="Vries J.D."/>
            <person name="Buschmann H."/>
            <person name="Saint-Marcoux D."/>
            <person name="Ullrich K.K."/>
            <person name="Haas F.B."/>
            <person name="Vanderstraeten L."/>
            <person name="Becker D."/>
            <person name="Lang D."/>
            <person name="Vosolsobe S."/>
            <person name="Rombauts S."/>
            <person name="Wilhelmsson P.K.I."/>
            <person name="Janitza P."/>
            <person name="Kern R."/>
            <person name="Heyl A."/>
            <person name="Rumpler F."/>
            <person name="Villalobos L.I.A.C."/>
            <person name="Clay J.M."/>
            <person name="Skokan R."/>
            <person name="Toyoda A."/>
            <person name="Suzuki Y."/>
            <person name="Kagoshima H."/>
            <person name="Schijlen E."/>
            <person name="Tajeshwar N."/>
            <person name="Catarino B."/>
            <person name="Hetherington A.J."/>
            <person name="Saltykova A."/>
            <person name="Bonnot C."/>
            <person name="Breuninger H."/>
            <person name="Symeonidi A."/>
            <person name="Radhakrishnan G.V."/>
            <person name="Van Nieuwerburgh F."/>
            <person name="Deforce D."/>
            <person name="Chang C."/>
            <person name="Karol K.G."/>
            <person name="Hedrich R."/>
            <person name="Ulvskov P."/>
            <person name="Glockner G."/>
            <person name="Delwiche C.F."/>
            <person name="Petrasek J."/>
            <person name="Van de Peer Y."/>
            <person name="Friml J."/>
            <person name="Beilby M."/>
            <person name="Dolan L."/>
            <person name="Kohara Y."/>
            <person name="Sugano S."/>
            <person name="Fujiyama A."/>
            <person name="Delaux P.-M."/>
            <person name="Quint M."/>
            <person name="TheiBen G."/>
            <person name="Hagemann M."/>
            <person name="Harholt J."/>
            <person name="Dunand C."/>
            <person name="Zachgo S."/>
            <person name="Langdale J."/>
            <person name="Maumus F."/>
            <person name="Straeten D.V.D."/>
            <person name="Gould S.B."/>
            <person name="Rensing S.A."/>
        </authorList>
    </citation>
    <scope>NUCLEOTIDE SEQUENCE [LARGE SCALE GENOMIC DNA]</scope>
    <source>
        <strain evidence="2 3">S276</strain>
    </source>
</reference>
<dbReference type="OrthoDB" id="782250at2759"/>
<proteinExistence type="predicted"/>
<evidence type="ECO:0000313" key="3">
    <source>
        <dbReference type="Proteomes" id="UP000265515"/>
    </source>
</evidence>
<dbReference type="Gramene" id="GBG86359">
    <property type="protein sequence ID" value="GBG86359"/>
    <property type="gene ID" value="CBR_g41354"/>
</dbReference>
<sequence length="258" mass="26100">MSSPEVEEGSSRPPRAMSPGTVALMCDEQDTLFAEPPSPPGAGQSGTSFGGGIEQRFARDGPTSSYTAALYAEQERVVLEEFCTCLKKIIQVGKKRAAKLPLDHSKMDYANAAVLCGGHASGSLGVMASADVQGNGGFHMQNHAPAMALSLQSPFMVPIASAGHVPVPMPGSALQPYPPAGAGGASATAPGGMVGVPGAVTGQNHLAMAPISSQMQMPGIVVGLGLGGGGRGIVALRSGMSTNNDKMMQLNLTATAQL</sequence>